<keyword evidence="3" id="KW-1185">Reference proteome</keyword>
<reference evidence="2 3" key="1">
    <citation type="submission" date="2024-09" db="EMBL/GenBank/DDBJ databases">
        <authorList>
            <person name="Sun Q."/>
            <person name="Mori K."/>
        </authorList>
    </citation>
    <scope>NUCLEOTIDE SEQUENCE [LARGE SCALE GENOMIC DNA]</scope>
    <source>
        <strain evidence="2 3">NCAIM B.02415</strain>
    </source>
</reference>
<proteinExistence type="predicted"/>
<gene>
    <name evidence="2" type="ORF">ACFFGT_18035</name>
</gene>
<feature type="signal peptide" evidence="1">
    <location>
        <begin position="1"/>
        <end position="20"/>
    </location>
</feature>
<evidence type="ECO:0000256" key="1">
    <source>
        <dbReference type="SAM" id="SignalP"/>
    </source>
</evidence>
<dbReference type="RefSeq" id="WP_377023927.1">
    <property type="nucleotide sequence ID" value="NZ_JBHLTS010000024.1"/>
</dbReference>
<dbReference type="EMBL" id="JBHLTS010000024">
    <property type="protein sequence ID" value="MFC0516126.1"/>
    <property type="molecule type" value="Genomic_DNA"/>
</dbReference>
<feature type="chain" id="PRO_5046123134" description="Outer membrane protein beta-barrel domain-containing protein" evidence="1">
    <location>
        <begin position="21"/>
        <end position="251"/>
    </location>
</feature>
<name>A0ABV6L9G5_9SPHI</name>
<evidence type="ECO:0008006" key="4">
    <source>
        <dbReference type="Google" id="ProtNLM"/>
    </source>
</evidence>
<evidence type="ECO:0000313" key="2">
    <source>
        <dbReference type="EMBL" id="MFC0516126.1"/>
    </source>
</evidence>
<sequence length="251" mass="27668">MKKYLLTFIPLMLSGLQLCAQKLEVSVQANTGLFHFAGKSSTATTQVLQSSASTADPMNYANNPYGNKNGFSYGGSIQAQLVSKGGFIVGLQGGYELLKSKVDIDKYSPLIYLTYSDYMPLTAIDPSFAVTGHVAFQNQNINLNPYIGYRFQLSKVKLDILPGMDIGLILDTRDKGEVKDKDGKIYKVDNKRSKAPTDVRLRLGAAASYGRYGLNASFAHGLTNYMKNYIGDASFNTHSEYLRLGLSYRLF</sequence>
<organism evidence="2 3">
    <name type="scientific">Mucilaginibacter angelicae</name>
    <dbReference type="NCBI Taxonomy" id="869718"/>
    <lineage>
        <taxon>Bacteria</taxon>
        <taxon>Pseudomonadati</taxon>
        <taxon>Bacteroidota</taxon>
        <taxon>Sphingobacteriia</taxon>
        <taxon>Sphingobacteriales</taxon>
        <taxon>Sphingobacteriaceae</taxon>
        <taxon>Mucilaginibacter</taxon>
    </lineage>
</organism>
<dbReference type="Proteomes" id="UP001589828">
    <property type="component" value="Unassembled WGS sequence"/>
</dbReference>
<comment type="caution">
    <text evidence="2">The sequence shown here is derived from an EMBL/GenBank/DDBJ whole genome shotgun (WGS) entry which is preliminary data.</text>
</comment>
<evidence type="ECO:0000313" key="3">
    <source>
        <dbReference type="Proteomes" id="UP001589828"/>
    </source>
</evidence>
<keyword evidence="1" id="KW-0732">Signal</keyword>
<protein>
    <recommendedName>
        <fullName evidence="4">Outer membrane protein beta-barrel domain-containing protein</fullName>
    </recommendedName>
</protein>
<accession>A0ABV6L9G5</accession>